<organism evidence="1 2">
    <name type="scientific">Streptomyces rectiviolaceus</name>
    <dbReference type="NCBI Taxonomy" id="332591"/>
    <lineage>
        <taxon>Bacteria</taxon>
        <taxon>Bacillati</taxon>
        <taxon>Actinomycetota</taxon>
        <taxon>Actinomycetes</taxon>
        <taxon>Kitasatosporales</taxon>
        <taxon>Streptomycetaceae</taxon>
        <taxon>Streptomyces</taxon>
    </lineage>
</organism>
<gene>
    <name evidence="1" type="ORF">GCM10010449_64060</name>
</gene>
<proteinExistence type="predicted"/>
<accession>A0ABP6N4C3</accession>
<dbReference type="Pfam" id="PF05800">
    <property type="entry name" value="GvpO"/>
    <property type="match status" value="1"/>
</dbReference>
<dbReference type="InterPro" id="IPR008634">
    <property type="entry name" value="Gas-vesicle_GvpO"/>
</dbReference>
<dbReference type="PIRSF" id="PIRSF028743">
    <property type="entry name" value="GvpO_protein"/>
    <property type="match status" value="1"/>
</dbReference>
<dbReference type="EMBL" id="BAAAUG010000138">
    <property type="protein sequence ID" value="GAA3134481.1"/>
    <property type="molecule type" value="Genomic_DNA"/>
</dbReference>
<evidence type="ECO:0000313" key="2">
    <source>
        <dbReference type="Proteomes" id="UP001501637"/>
    </source>
</evidence>
<evidence type="ECO:0008006" key="3">
    <source>
        <dbReference type="Google" id="ProtNLM"/>
    </source>
</evidence>
<reference evidence="2" key="1">
    <citation type="journal article" date="2019" name="Int. J. Syst. Evol. Microbiol.">
        <title>The Global Catalogue of Microorganisms (GCM) 10K type strain sequencing project: providing services to taxonomists for standard genome sequencing and annotation.</title>
        <authorList>
            <consortium name="The Broad Institute Genomics Platform"/>
            <consortium name="The Broad Institute Genome Sequencing Center for Infectious Disease"/>
            <person name="Wu L."/>
            <person name="Ma J."/>
        </authorList>
    </citation>
    <scope>NUCLEOTIDE SEQUENCE [LARGE SCALE GENOMIC DNA]</scope>
    <source>
        <strain evidence="2">JCM 9092</strain>
    </source>
</reference>
<sequence>MEVLRSARAQLTELTGMAVESVSSVEQTDDGWTLDIEVLELSRVPDTMSLLASYQVECDPQGELLGYRRIRRYERGRADSHKAGGR</sequence>
<protein>
    <recommendedName>
        <fullName evidence="3">Gas vesicle protein</fullName>
    </recommendedName>
</protein>
<dbReference type="Proteomes" id="UP001501637">
    <property type="component" value="Unassembled WGS sequence"/>
</dbReference>
<name>A0ABP6N4C3_9ACTN</name>
<keyword evidence="2" id="KW-1185">Reference proteome</keyword>
<evidence type="ECO:0000313" key="1">
    <source>
        <dbReference type="EMBL" id="GAA3134481.1"/>
    </source>
</evidence>
<comment type="caution">
    <text evidence="1">The sequence shown here is derived from an EMBL/GenBank/DDBJ whole genome shotgun (WGS) entry which is preliminary data.</text>
</comment>